<dbReference type="Gene3D" id="1.20.1250.20">
    <property type="entry name" value="MFS general substrate transporter like domains"/>
    <property type="match status" value="2"/>
</dbReference>
<gene>
    <name evidence="8" type="ORF">CC117_28820</name>
</gene>
<keyword evidence="9" id="KW-1185">Reference proteome</keyword>
<dbReference type="PROSITE" id="PS50850">
    <property type="entry name" value="MFS"/>
    <property type="match status" value="1"/>
</dbReference>
<feature type="transmembrane region" description="Helical" evidence="6">
    <location>
        <begin position="401"/>
        <end position="418"/>
    </location>
</feature>
<dbReference type="Pfam" id="PF07690">
    <property type="entry name" value="MFS_1"/>
    <property type="match status" value="1"/>
</dbReference>
<keyword evidence="4 6" id="KW-0472">Membrane</keyword>
<dbReference type="InterPro" id="IPR011701">
    <property type="entry name" value="MFS"/>
</dbReference>
<evidence type="ECO:0000313" key="9">
    <source>
        <dbReference type="Proteomes" id="UP000179627"/>
    </source>
</evidence>
<dbReference type="OrthoDB" id="3207487at2"/>
<comment type="subcellular location">
    <subcellularLocation>
        <location evidence="1">Cell membrane</location>
        <topology evidence="1">Multi-pass membrane protein</topology>
    </subcellularLocation>
</comment>
<evidence type="ECO:0000256" key="6">
    <source>
        <dbReference type="SAM" id="Phobius"/>
    </source>
</evidence>
<dbReference type="RefSeq" id="WP_071090318.1">
    <property type="nucleotide sequence ID" value="NZ_MBLM01000160.1"/>
</dbReference>
<sequence>MSVSPPAAPRGRADNKPPAAPATSPPAAAAGQGPASLAHARLPLLFSAVGLESTTAVVAPFIAGTLGAAPIALAGIEAAGRAGGTAARAGATKLADRRPGLRGPFAIAGNAGLALAAAFLAGSNAVWQAGACRSGSWVARGLGTPPLLEVASSTSAPGQLGARLGFERSVGALGAAFGALAAALLLAFVEVRTVILLALVPVVAAIAVSAHGTLSGRNALDHGAAAQTRPELALLRQPALRRLTLGITCYEASNIAAVLLLLRASKLLPDGAGRLSQLQAVAVLYGLFHLSSAAAAVWGGRLADRFGAGRVIATGAALLLGAYAGFAFAGEGDLTTMTVCFLLAGTAAGAVDAAEYTGAGRLTPPETHRAVFGALAGLQSAGRVVATITAGGLWTLVGPEAGLLVCGPLLVLCVALFTRGTDRPR</sequence>
<feature type="transmembrane region" description="Helical" evidence="6">
    <location>
        <begin position="170"/>
        <end position="189"/>
    </location>
</feature>
<dbReference type="SUPFAM" id="SSF103473">
    <property type="entry name" value="MFS general substrate transporter"/>
    <property type="match status" value="1"/>
</dbReference>
<dbReference type="EMBL" id="MBLM01000160">
    <property type="protein sequence ID" value="OHV29682.1"/>
    <property type="molecule type" value="Genomic_DNA"/>
</dbReference>
<dbReference type="PANTHER" id="PTHR23518">
    <property type="entry name" value="C-METHYLTRANSFERASE"/>
    <property type="match status" value="1"/>
</dbReference>
<comment type="caution">
    <text evidence="8">The sequence shown here is derived from an EMBL/GenBank/DDBJ whole genome shotgun (WGS) entry which is preliminary data.</text>
</comment>
<evidence type="ECO:0000256" key="4">
    <source>
        <dbReference type="ARBA" id="ARBA00023136"/>
    </source>
</evidence>
<keyword evidence="3 6" id="KW-1133">Transmembrane helix</keyword>
<accession>A0A1S1Q9A0</accession>
<evidence type="ECO:0000259" key="7">
    <source>
        <dbReference type="PROSITE" id="PS50850"/>
    </source>
</evidence>
<name>A0A1S1Q9A0_9ACTN</name>
<evidence type="ECO:0000256" key="2">
    <source>
        <dbReference type="ARBA" id="ARBA00022692"/>
    </source>
</evidence>
<dbReference type="InterPro" id="IPR036259">
    <property type="entry name" value="MFS_trans_sf"/>
</dbReference>
<evidence type="ECO:0000256" key="1">
    <source>
        <dbReference type="ARBA" id="ARBA00004651"/>
    </source>
</evidence>
<organism evidence="8 9">
    <name type="scientific">Parafrankia colletiae</name>
    <dbReference type="NCBI Taxonomy" id="573497"/>
    <lineage>
        <taxon>Bacteria</taxon>
        <taxon>Bacillati</taxon>
        <taxon>Actinomycetota</taxon>
        <taxon>Actinomycetes</taxon>
        <taxon>Frankiales</taxon>
        <taxon>Frankiaceae</taxon>
        <taxon>Parafrankia</taxon>
    </lineage>
</organism>
<dbReference type="GO" id="GO:0022857">
    <property type="term" value="F:transmembrane transporter activity"/>
    <property type="evidence" value="ECO:0007669"/>
    <property type="project" value="InterPro"/>
</dbReference>
<feature type="transmembrane region" description="Helical" evidence="6">
    <location>
        <begin position="195"/>
        <end position="214"/>
    </location>
</feature>
<dbReference type="AlphaFoldDB" id="A0A1S1Q9A0"/>
<feature type="transmembrane region" description="Helical" evidence="6">
    <location>
        <begin position="311"/>
        <end position="330"/>
    </location>
</feature>
<dbReference type="Proteomes" id="UP000179627">
    <property type="component" value="Unassembled WGS sequence"/>
</dbReference>
<feature type="domain" description="Major facilitator superfamily (MFS) profile" evidence="7">
    <location>
        <begin position="193"/>
        <end position="425"/>
    </location>
</feature>
<dbReference type="InterPro" id="IPR020846">
    <property type="entry name" value="MFS_dom"/>
</dbReference>
<evidence type="ECO:0000313" key="8">
    <source>
        <dbReference type="EMBL" id="OHV29682.1"/>
    </source>
</evidence>
<evidence type="ECO:0000256" key="5">
    <source>
        <dbReference type="SAM" id="MobiDB-lite"/>
    </source>
</evidence>
<dbReference type="GO" id="GO:0005886">
    <property type="term" value="C:plasma membrane"/>
    <property type="evidence" value="ECO:0007669"/>
    <property type="project" value="UniProtKB-SubCell"/>
</dbReference>
<protein>
    <submittedName>
        <fullName evidence="8">MFS transporter</fullName>
    </submittedName>
</protein>
<dbReference type="PANTHER" id="PTHR23518:SF2">
    <property type="entry name" value="MAJOR FACILITATOR SUPERFAMILY TRANSPORTER"/>
    <property type="match status" value="1"/>
</dbReference>
<evidence type="ECO:0000256" key="3">
    <source>
        <dbReference type="ARBA" id="ARBA00022989"/>
    </source>
</evidence>
<reference evidence="9" key="1">
    <citation type="submission" date="2016-07" db="EMBL/GenBank/DDBJ databases">
        <title>Sequence Frankia sp. strain CcI1.17.</title>
        <authorList>
            <person name="Ghodhbane-Gtari F."/>
            <person name="Swanson E."/>
            <person name="Gueddou A."/>
            <person name="Morris K."/>
            <person name="Hezbri K."/>
            <person name="Ktari A."/>
            <person name="Nouioui I."/>
            <person name="Abebe-Akele F."/>
            <person name="Simpson S."/>
            <person name="Thomas K."/>
            <person name="Gtari M."/>
            <person name="Tisa L.S."/>
            <person name="Hurst S."/>
        </authorList>
    </citation>
    <scope>NUCLEOTIDE SEQUENCE [LARGE SCALE GENOMIC DNA]</scope>
    <source>
        <strain evidence="9">Cc1.17</strain>
    </source>
</reference>
<keyword evidence="2 6" id="KW-0812">Transmembrane</keyword>
<feature type="transmembrane region" description="Helical" evidence="6">
    <location>
        <begin position="282"/>
        <end position="299"/>
    </location>
</feature>
<proteinExistence type="predicted"/>
<feature type="region of interest" description="Disordered" evidence="5">
    <location>
        <begin position="1"/>
        <end position="32"/>
    </location>
</feature>